<reference evidence="5" key="1">
    <citation type="journal article" date="2014" name="Science">
        <title>Ancient hybridizations among the ancestral genomes of bread wheat.</title>
        <authorList>
            <consortium name="International Wheat Genome Sequencing Consortium,"/>
            <person name="Marcussen T."/>
            <person name="Sandve S.R."/>
            <person name="Heier L."/>
            <person name="Spannagl M."/>
            <person name="Pfeifer M."/>
            <person name="Jakobsen K.S."/>
            <person name="Wulff B.B."/>
            <person name="Steuernagel B."/>
            <person name="Mayer K.F."/>
            <person name="Olsen O.A."/>
        </authorList>
    </citation>
    <scope>NUCLEOTIDE SEQUENCE [LARGE SCALE GENOMIC DNA]</scope>
    <source>
        <strain evidence="5">cv. AL8/78</strain>
    </source>
</reference>
<dbReference type="STRING" id="200361.A0A453KYF4"/>
<organism evidence="4 5">
    <name type="scientific">Aegilops tauschii subsp. strangulata</name>
    <name type="common">Goatgrass</name>
    <dbReference type="NCBI Taxonomy" id="200361"/>
    <lineage>
        <taxon>Eukaryota</taxon>
        <taxon>Viridiplantae</taxon>
        <taxon>Streptophyta</taxon>
        <taxon>Embryophyta</taxon>
        <taxon>Tracheophyta</taxon>
        <taxon>Spermatophyta</taxon>
        <taxon>Magnoliopsida</taxon>
        <taxon>Liliopsida</taxon>
        <taxon>Poales</taxon>
        <taxon>Poaceae</taxon>
        <taxon>BOP clade</taxon>
        <taxon>Pooideae</taxon>
        <taxon>Triticodae</taxon>
        <taxon>Triticeae</taxon>
        <taxon>Triticinae</taxon>
        <taxon>Aegilops</taxon>
    </lineage>
</organism>
<dbReference type="Pfam" id="PF23134">
    <property type="entry name" value="TRIP4_3rd"/>
    <property type="match status" value="1"/>
</dbReference>
<dbReference type="GO" id="GO:0180022">
    <property type="term" value="C:RQC-trigger complex"/>
    <property type="evidence" value="ECO:0007669"/>
    <property type="project" value="InterPro"/>
</dbReference>
<feature type="compositionally biased region" description="Polar residues" evidence="1">
    <location>
        <begin position="127"/>
        <end position="136"/>
    </location>
</feature>
<name>A0A453KYF4_AEGTS</name>
<evidence type="ECO:0000256" key="1">
    <source>
        <dbReference type="SAM" id="MobiDB-lite"/>
    </source>
</evidence>
<dbReference type="Proteomes" id="UP000015105">
    <property type="component" value="Chromosome 5D"/>
</dbReference>
<keyword evidence="5" id="KW-1185">Reference proteome</keyword>
<accession>A0A453KYF4</accession>
<evidence type="ECO:0000313" key="5">
    <source>
        <dbReference type="Proteomes" id="UP000015105"/>
    </source>
</evidence>
<reference evidence="5" key="2">
    <citation type="journal article" date="2017" name="Nat. Plants">
        <title>The Aegilops tauschii genome reveals multiple impacts of transposons.</title>
        <authorList>
            <person name="Zhao G."/>
            <person name="Zou C."/>
            <person name="Li K."/>
            <person name="Wang K."/>
            <person name="Li T."/>
            <person name="Gao L."/>
            <person name="Zhang X."/>
            <person name="Wang H."/>
            <person name="Yang Z."/>
            <person name="Liu X."/>
            <person name="Jiang W."/>
            <person name="Mao L."/>
            <person name="Kong X."/>
            <person name="Jiao Y."/>
            <person name="Jia J."/>
        </authorList>
    </citation>
    <scope>NUCLEOTIDE SEQUENCE [LARGE SCALE GENOMIC DNA]</scope>
    <source>
        <strain evidence="5">cv. AL8/78</strain>
    </source>
</reference>
<dbReference type="InterPro" id="IPR009349">
    <property type="entry name" value="TRIP4/RQT4_C2HC5_Znf"/>
</dbReference>
<protein>
    <submittedName>
        <fullName evidence="4">Uncharacterized protein</fullName>
    </submittedName>
</protein>
<dbReference type="EnsemblPlants" id="AET5Gv20558300.6">
    <property type="protein sequence ID" value="AET5Gv20558300.6"/>
    <property type="gene ID" value="AET5Gv20558300"/>
</dbReference>
<feature type="domain" description="TRIP4/RQT4 C2HC5-type zinc finger" evidence="2">
    <location>
        <begin position="209"/>
        <end position="249"/>
    </location>
</feature>
<dbReference type="GO" id="GO:0008270">
    <property type="term" value="F:zinc ion binding"/>
    <property type="evidence" value="ECO:0007669"/>
    <property type="project" value="InterPro"/>
</dbReference>
<feature type="compositionally biased region" description="Low complexity" evidence="1">
    <location>
        <begin position="162"/>
        <end position="172"/>
    </location>
</feature>
<dbReference type="AlphaFoldDB" id="A0A453KYF4"/>
<reference evidence="4" key="5">
    <citation type="journal article" date="2021" name="G3 (Bethesda)">
        <title>Aegilops tauschii genome assembly Aet v5.0 features greater sequence contiguity and improved annotation.</title>
        <authorList>
            <person name="Wang L."/>
            <person name="Zhu T."/>
            <person name="Rodriguez J.C."/>
            <person name="Deal K.R."/>
            <person name="Dubcovsky J."/>
            <person name="McGuire P.E."/>
            <person name="Lux T."/>
            <person name="Spannagl M."/>
            <person name="Mayer K.F.X."/>
            <person name="Baldrich P."/>
            <person name="Meyers B.C."/>
            <person name="Huo N."/>
            <person name="Gu Y.Q."/>
            <person name="Zhou H."/>
            <person name="Devos K.M."/>
            <person name="Bennetzen J.L."/>
            <person name="Unver T."/>
            <person name="Budak H."/>
            <person name="Gulick P.J."/>
            <person name="Galiba G."/>
            <person name="Kalapos B."/>
            <person name="Nelson D.R."/>
            <person name="Li P."/>
            <person name="You F.M."/>
            <person name="Luo M.C."/>
            <person name="Dvorak J."/>
        </authorList>
    </citation>
    <scope>NUCLEOTIDE SEQUENCE [LARGE SCALE GENOMIC DNA]</scope>
    <source>
        <strain evidence="4">cv. AL8/78</strain>
    </source>
</reference>
<evidence type="ECO:0000313" key="4">
    <source>
        <dbReference type="EnsemblPlants" id="AET5Gv20558300.6"/>
    </source>
</evidence>
<feature type="region of interest" description="Disordered" evidence="1">
    <location>
        <begin position="122"/>
        <end position="191"/>
    </location>
</feature>
<reference evidence="4" key="4">
    <citation type="submission" date="2019-03" db="UniProtKB">
        <authorList>
            <consortium name="EnsemblPlants"/>
        </authorList>
    </citation>
    <scope>IDENTIFICATION</scope>
</reference>
<dbReference type="PANTHER" id="PTHR12963:SF4">
    <property type="entry name" value="ACTIVATING SIGNAL COINTEGRATOR 1"/>
    <property type="match status" value="1"/>
</dbReference>
<dbReference type="GO" id="GO:0045893">
    <property type="term" value="P:positive regulation of DNA-templated transcription"/>
    <property type="evidence" value="ECO:0007669"/>
    <property type="project" value="TreeGrafter"/>
</dbReference>
<evidence type="ECO:0000259" key="3">
    <source>
        <dbReference type="Pfam" id="PF23134"/>
    </source>
</evidence>
<dbReference type="Gramene" id="AET5Gv20558300.6">
    <property type="protein sequence ID" value="AET5Gv20558300.6"/>
    <property type="gene ID" value="AET5Gv20558300"/>
</dbReference>
<evidence type="ECO:0000259" key="2">
    <source>
        <dbReference type="Pfam" id="PF06221"/>
    </source>
</evidence>
<dbReference type="InterPro" id="IPR039128">
    <property type="entry name" value="TRIP4-like"/>
</dbReference>
<feature type="domain" description="Activating signal cointegrator 1 third" evidence="3">
    <location>
        <begin position="294"/>
        <end position="346"/>
    </location>
</feature>
<dbReference type="PANTHER" id="PTHR12963">
    <property type="entry name" value="THYROID RECEPTOR INTERACTING PROTEIN RELATED"/>
    <property type="match status" value="1"/>
</dbReference>
<proteinExistence type="predicted"/>
<dbReference type="InterPro" id="IPR056993">
    <property type="entry name" value="TRIP4_3rd_dom"/>
</dbReference>
<reference evidence="4" key="3">
    <citation type="journal article" date="2017" name="Nature">
        <title>Genome sequence of the progenitor of the wheat D genome Aegilops tauschii.</title>
        <authorList>
            <person name="Luo M.C."/>
            <person name="Gu Y.Q."/>
            <person name="Puiu D."/>
            <person name="Wang H."/>
            <person name="Twardziok S.O."/>
            <person name="Deal K.R."/>
            <person name="Huo N."/>
            <person name="Zhu T."/>
            <person name="Wang L."/>
            <person name="Wang Y."/>
            <person name="McGuire P.E."/>
            <person name="Liu S."/>
            <person name="Long H."/>
            <person name="Ramasamy R.K."/>
            <person name="Rodriguez J.C."/>
            <person name="Van S.L."/>
            <person name="Yuan L."/>
            <person name="Wang Z."/>
            <person name="Xia Z."/>
            <person name="Xiao L."/>
            <person name="Anderson O.D."/>
            <person name="Ouyang S."/>
            <person name="Liang Y."/>
            <person name="Zimin A.V."/>
            <person name="Pertea G."/>
            <person name="Qi P."/>
            <person name="Bennetzen J.L."/>
            <person name="Dai X."/>
            <person name="Dawson M.W."/>
            <person name="Muller H.G."/>
            <person name="Kugler K."/>
            <person name="Rivarola-Duarte L."/>
            <person name="Spannagl M."/>
            <person name="Mayer K.F.X."/>
            <person name="Lu F.H."/>
            <person name="Bevan M.W."/>
            <person name="Leroy P."/>
            <person name="Li P."/>
            <person name="You F.M."/>
            <person name="Sun Q."/>
            <person name="Liu Z."/>
            <person name="Lyons E."/>
            <person name="Wicker T."/>
            <person name="Salzberg S.L."/>
            <person name="Devos K.M."/>
            <person name="Dvorak J."/>
        </authorList>
    </citation>
    <scope>NUCLEOTIDE SEQUENCE [LARGE SCALE GENOMIC DNA]</scope>
    <source>
        <strain evidence="4">cv. AL8/78</strain>
    </source>
</reference>
<sequence length="459" mass="49362">SHFSALSARWGRKPHGLVGIRWGPFCKSDKMQAQNASALVATAAAMATSASTSGEWLKGALQELRGRTGSALELDDGLISGLVSFCELAPPPDAADYLANIVGAEAAQDLIQEYLQRRGYIDPSKGAGSSQSSNLQPYLKPSADAATAQTKKHTRTQKDPASSSSQSSKSQSDAAETPAASKRGPKKKGGKAISLAEAAKGSIVFKQGKPCSCQARLHNLVSNCLSCGKIVCEQEGEGPCSFCGSLVLMEGSTYAGLSDVGVPLSDTEVAAEAYAKRLVDYDRNSAARTKVYDDQSDYFEMEGNSWLSSKEKTNLKKVHDEAQDAAEKQKGKVTVTFDLVGRKVILNKDDAAESESDQGIMRPLEQMHQVQRIQPSPSIREQPVFVETGPVKPRTDRVKQSKKLGKNGLCLEVTGRVQHDDKDPQSFLGGKMKKGDHLAYSSFGQVREGDDYECSLDFD</sequence>
<dbReference type="GO" id="GO:0005634">
    <property type="term" value="C:nucleus"/>
    <property type="evidence" value="ECO:0007669"/>
    <property type="project" value="InterPro"/>
</dbReference>
<dbReference type="GO" id="GO:0072344">
    <property type="term" value="P:rescue of stalled ribosome"/>
    <property type="evidence" value="ECO:0007669"/>
    <property type="project" value="InterPro"/>
</dbReference>
<dbReference type="Pfam" id="PF06221">
    <property type="entry name" value="zf-C2HC5"/>
    <property type="match status" value="1"/>
</dbReference>